<name>A0A398AWG2_9BACI</name>
<sequence>MKKTIKIVAIGALLLLAGVNFFYPYSIFSMNKSVSYSGDRYLIADYKKNLKKFKQHHNKQPKKERVAIKTEYILQTFEQDWLLSTKRAKIKMFELEGMLVGVKETRHILMEFSSYEKFSMETRMFLNTAIESCIEIEVILVEIMNSESESRKTLKGLLRNLHGSYLRSFDAFVTFYDASEAERQK</sequence>
<gene>
    <name evidence="1" type="ORF">D1970_20390</name>
</gene>
<reference evidence="1 2" key="1">
    <citation type="submission" date="2018-08" db="EMBL/GenBank/DDBJ databases">
        <title>Bacillus jemisoniae sp. nov., Bacillus chryseoplanitiae sp. nov., Bacillus resnikiae sp. nov., and Bacillus frankliniae sp. nov., isolated from Viking spacecraft and associated surfaces.</title>
        <authorList>
            <person name="Seuylemezian A."/>
            <person name="Vaishampayan P."/>
        </authorList>
    </citation>
    <scope>NUCLEOTIDE SEQUENCE [LARGE SCALE GENOMIC DNA]</scope>
    <source>
        <strain evidence="1 2">JJ-247</strain>
    </source>
</reference>
<dbReference type="RefSeq" id="WP_119114691.1">
    <property type="nucleotide sequence ID" value="NZ_CBCSEO010000002.1"/>
</dbReference>
<evidence type="ECO:0000313" key="2">
    <source>
        <dbReference type="Proteomes" id="UP000265816"/>
    </source>
</evidence>
<keyword evidence="2" id="KW-1185">Reference proteome</keyword>
<comment type="caution">
    <text evidence="1">The sequence shown here is derived from an EMBL/GenBank/DDBJ whole genome shotgun (WGS) entry which is preliminary data.</text>
</comment>
<accession>A0A398AWG2</accession>
<dbReference type="EMBL" id="QWVT01000045">
    <property type="protein sequence ID" value="RID81931.1"/>
    <property type="molecule type" value="Genomic_DNA"/>
</dbReference>
<dbReference type="Proteomes" id="UP000265816">
    <property type="component" value="Unassembled WGS sequence"/>
</dbReference>
<protein>
    <submittedName>
        <fullName evidence="1">Uncharacterized protein</fullName>
    </submittedName>
</protein>
<organism evidence="1 2">
    <name type="scientific">Mesobacillus zeae</name>
    <dbReference type="NCBI Taxonomy" id="1917180"/>
    <lineage>
        <taxon>Bacteria</taxon>
        <taxon>Bacillati</taxon>
        <taxon>Bacillota</taxon>
        <taxon>Bacilli</taxon>
        <taxon>Bacillales</taxon>
        <taxon>Bacillaceae</taxon>
        <taxon>Mesobacillus</taxon>
    </lineage>
</organism>
<proteinExistence type="predicted"/>
<dbReference type="OrthoDB" id="2967968at2"/>
<dbReference type="AlphaFoldDB" id="A0A398AWG2"/>
<evidence type="ECO:0000313" key="1">
    <source>
        <dbReference type="EMBL" id="RID81931.1"/>
    </source>
</evidence>